<proteinExistence type="predicted"/>
<gene>
    <name evidence="2" type="ORF">BM477_03335</name>
</gene>
<dbReference type="RefSeq" id="WP_075361275.1">
    <property type="nucleotide sequence ID" value="NZ_MPDM01000003.1"/>
</dbReference>
<evidence type="ECO:0000256" key="1">
    <source>
        <dbReference type="SAM" id="Phobius"/>
    </source>
</evidence>
<reference evidence="3" key="1">
    <citation type="submission" date="2016-11" db="EMBL/GenBank/DDBJ databases">
        <title>Actinomyces gypaetusis sp. nov. isolated from Gypaetus barbatus in Qinghai Tibet Plateau China.</title>
        <authorList>
            <person name="Meng X."/>
        </authorList>
    </citation>
    <scope>NUCLEOTIDE SEQUENCE [LARGE SCALE GENOMIC DNA]</scope>
    <source>
        <strain evidence="3">DSM 15383</strain>
    </source>
</reference>
<feature type="transmembrane region" description="Helical" evidence="1">
    <location>
        <begin position="157"/>
        <end position="176"/>
    </location>
</feature>
<evidence type="ECO:0000313" key="2">
    <source>
        <dbReference type="EMBL" id="OKL49951.1"/>
    </source>
</evidence>
<keyword evidence="1" id="KW-0812">Transmembrane</keyword>
<dbReference type="AlphaFoldDB" id="A0A1Q5PQQ5"/>
<accession>A0A1Q5PQQ5</accession>
<feature type="transmembrane region" description="Helical" evidence="1">
    <location>
        <begin position="37"/>
        <end position="66"/>
    </location>
</feature>
<feature type="transmembrane region" description="Helical" evidence="1">
    <location>
        <begin position="98"/>
        <end position="121"/>
    </location>
</feature>
<dbReference type="InterPro" id="IPR016566">
    <property type="entry name" value="UCP010219"/>
</dbReference>
<feature type="transmembrane region" description="Helical" evidence="1">
    <location>
        <begin position="73"/>
        <end position="92"/>
    </location>
</feature>
<dbReference type="OrthoDB" id="5244221at2"/>
<keyword evidence="3" id="KW-1185">Reference proteome</keyword>
<organism evidence="2 3">
    <name type="scientific">Boudabousia marimammalium</name>
    <dbReference type="NCBI Taxonomy" id="156892"/>
    <lineage>
        <taxon>Bacteria</taxon>
        <taxon>Bacillati</taxon>
        <taxon>Actinomycetota</taxon>
        <taxon>Actinomycetes</taxon>
        <taxon>Actinomycetales</taxon>
        <taxon>Actinomycetaceae</taxon>
        <taxon>Boudabousia</taxon>
    </lineage>
</organism>
<protein>
    <recommendedName>
        <fullName evidence="4">DUF3159 domain-containing protein</fullName>
    </recommendedName>
</protein>
<dbReference type="Proteomes" id="UP000186465">
    <property type="component" value="Unassembled WGS sequence"/>
</dbReference>
<feature type="transmembrane region" description="Helical" evidence="1">
    <location>
        <begin position="188"/>
        <end position="206"/>
    </location>
</feature>
<evidence type="ECO:0000313" key="3">
    <source>
        <dbReference type="Proteomes" id="UP000186465"/>
    </source>
</evidence>
<name>A0A1Q5PQQ5_9ACTO</name>
<dbReference type="STRING" id="156892.BM477_03335"/>
<keyword evidence="1" id="KW-1133">Transmembrane helix</keyword>
<dbReference type="EMBL" id="MPDM01000003">
    <property type="protein sequence ID" value="OKL49951.1"/>
    <property type="molecule type" value="Genomic_DNA"/>
</dbReference>
<keyword evidence="1" id="KW-0472">Membrane</keyword>
<dbReference type="Pfam" id="PF11361">
    <property type="entry name" value="DUF3159"/>
    <property type="match status" value="1"/>
</dbReference>
<evidence type="ECO:0008006" key="4">
    <source>
        <dbReference type="Google" id="ProtNLM"/>
    </source>
</evidence>
<comment type="caution">
    <text evidence="2">The sequence shown here is derived from an EMBL/GenBank/DDBJ whole genome shotgun (WGS) entry which is preliminary data.</text>
</comment>
<sequence>MSAAPKQLGKQLTEEEFSFQAALGGPRGFAEATAPGLGFLVVFLISSSLLWSLVVALGIGAVLAVVRLIDRTALTQVTAGFAGVAISALWAWKSGRGSDFFALGLVTNLVLAVIFLLLLIVRQDPIGLILAGTENLPRGWRTRPEYHKLNRACVRSTWLWVALCAARLLVQAPLWWAGSVVWLGTARLLMGLPLFALVAWLMWMMVSSALTEVKMRATAQ</sequence>